<dbReference type="GO" id="GO:0006406">
    <property type="term" value="P:mRNA export from nucleus"/>
    <property type="evidence" value="ECO:0007669"/>
    <property type="project" value="TreeGrafter"/>
</dbReference>
<feature type="region of interest" description="Disordered" evidence="7">
    <location>
        <begin position="1930"/>
        <end position="2080"/>
    </location>
</feature>
<evidence type="ECO:0000256" key="7">
    <source>
        <dbReference type="SAM" id="MobiDB-lite"/>
    </source>
</evidence>
<feature type="domain" description="Nucleoprotein TPR/MPL1" evidence="9">
    <location>
        <begin position="172"/>
        <end position="251"/>
    </location>
</feature>
<feature type="region of interest" description="Disordered" evidence="7">
    <location>
        <begin position="1759"/>
        <end position="1838"/>
    </location>
</feature>
<feature type="compositionally biased region" description="Basic and acidic residues" evidence="7">
    <location>
        <begin position="2246"/>
        <end position="2259"/>
    </location>
</feature>
<feature type="compositionally biased region" description="Polar residues" evidence="7">
    <location>
        <begin position="1825"/>
        <end position="1838"/>
    </location>
</feature>
<evidence type="ECO:0000256" key="1">
    <source>
        <dbReference type="ARBA" id="ARBA00004123"/>
    </source>
</evidence>
<evidence type="ECO:0000259" key="8">
    <source>
        <dbReference type="Pfam" id="PF07926"/>
    </source>
</evidence>
<feature type="compositionally biased region" description="Polar residues" evidence="7">
    <location>
        <begin position="2275"/>
        <end position="2287"/>
    </location>
</feature>
<feature type="compositionally biased region" description="Polar residues" evidence="7">
    <location>
        <begin position="1800"/>
        <end position="1811"/>
    </location>
</feature>
<feature type="domain" description="Nucleoprotein TPR/MLP1-2" evidence="8">
    <location>
        <begin position="1047"/>
        <end position="1174"/>
    </location>
</feature>
<evidence type="ECO:0000256" key="5">
    <source>
        <dbReference type="ARBA" id="ARBA00023242"/>
    </source>
</evidence>
<accession>A0A9W3AG08</accession>
<feature type="compositionally biased region" description="Polar residues" evidence="7">
    <location>
        <begin position="1861"/>
        <end position="1880"/>
    </location>
</feature>
<organism evidence="11 12">
    <name type="scientific">Biomphalaria glabrata</name>
    <name type="common">Bloodfluke planorb</name>
    <name type="synonym">Freshwater snail</name>
    <dbReference type="NCBI Taxonomy" id="6526"/>
    <lineage>
        <taxon>Eukaryota</taxon>
        <taxon>Metazoa</taxon>
        <taxon>Spiralia</taxon>
        <taxon>Lophotrochozoa</taxon>
        <taxon>Mollusca</taxon>
        <taxon>Gastropoda</taxon>
        <taxon>Heterobranchia</taxon>
        <taxon>Euthyneura</taxon>
        <taxon>Panpulmonata</taxon>
        <taxon>Hygrophila</taxon>
        <taxon>Lymnaeoidea</taxon>
        <taxon>Planorbidae</taxon>
        <taxon>Biomphalaria</taxon>
    </lineage>
</organism>
<dbReference type="InterPro" id="IPR057577">
    <property type="entry name" value="Nucleoprot-TPR/MLP1_dom"/>
</dbReference>
<feature type="coiled-coil region" evidence="6">
    <location>
        <begin position="396"/>
        <end position="486"/>
    </location>
</feature>
<feature type="compositionally biased region" description="Acidic residues" evidence="7">
    <location>
        <begin position="2006"/>
        <end position="2045"/>
    </location>
</feature>
<feature type="domain" description="NUA/TPR/MLP1-2-like" evidence="10">
    <location>
        <begin position="473"/>
        <end position="570"/>
    </location>
</feature>
<comment type="similarity">
    <text evidence="2">Belongs to the TPR family.</text>
</comment>
<feature type="coiled-coil region" evidence="6">
    <location>
        <begin position="654"/>
        <end position="804"/>
    </location>
</feature>
<dbReference type="GO" id="GO:0017056">
    <property type="term" value="F:structural constituent of nuclear pore"/>
    <property type="evidence" value="ECO:0007669"/>
    <property type="project" value="TreeGrafter"/>
</dbReference>
<dbReference type="Gene3D" id="1.20.1170.10">
    <property type="match status" value="1"/>
</dbReference>
<dbReference type="GO" id="GO:0006606">
    <property type="term" value="P:protein import into nucleus"/>
    <property type="evidence" value="ECO:0007669"/>
    <property type="project" value="InterPro"/>
</dbReference>
<proteinExistence type="inferred from homology"/>
<keyword evidence="11" id="KW-1185">Reference proteome</keyword>
<name>A0A9W3AG08_BIOGL</name>
<dbReference type="OrthoDB" id="343070at2759"/>
<dbReference type="PANTHER" id="PTHR18898:SF2">
    <property type="entry name" value="NUCLEOPROTEIN TPR"/>
    <property type="match status" value="1"/>
</dbReference>
<feature type="compositionally biased region" description="Basic and acidic residues" evidence="7">
    <location>
        <begin position="1887"/>
        <end position="1903"/>
    </location>
</feature>
<evidence type="ECO:0000313" key="11">
    <source>
        <dbReference type="Proteomes" id="UP001165740"/>
    </source>
</evidence>
<dbReference type="OMA" id="HAQQNYE"/>
<feature type="coiled-coil region" evidence="6">
    <location>
        <begin position="545"/>
        <end position="612"/>
    </location>
</feature>
<sequence length="2364" mass="265897">MAGTMLSNALDGPEIDLIPNELTHKIEDLLKSKADEINQLKSKYEKLRVNSEQQYFDIEKQLITSNGKLEAETKVRQDLQEKYNNLECKYAETSRKLLELQESRDTFLASEHEYKTALQSLENENRDLLLISNKKSKEIESLNGEITELRKKLSIANNDKCEAQAKLNSIQSEEVSREFREKRLEQEKEQLEKQVEWLNNQLTEKTNQLCHVRKEKMSNILEVQSQLEEKVQELSHLQSVVESMKAAAEEQSAKIDGLVKKLKEERDEQVQLEEQFRQELAVQKRLTDLYKVSAEENDEKVTELTGAVEELRNLLKAASKAYEELETEKLNEINKLQALVTEKDETIQKLQQELKNANELMTAFKRGAATLTQEAVESLSPSAAAISKLLKSGMSLTQIYNEYVQATEALSEEREENKRLNSYLEQILQEIEEKAPLLKKQREDYETTLNNLDQLTSQLDSAMLECEKLRADADDMRRRYGHIQRECTKYQQTSNDLSKQVHHLLKEVEELKGGRVVRDELDVSSSEVSSSSNIISEKLVTFRSIEELQQQNQRLIEVCRELSEKKELEENEMTSEKTKELKEQLDFALSELEQLKDARARQTELVESIVRQRDMYRVLLQQGPNAEVLNVTPVTSTPVTSNVRSVTSQDTKAYDAARKELEDTKNALKELKSEFEAYKKEKAENEKLQNETVEKLRQNVSDMRVTNTKLSTQLDFATERYKIIQNNAAGFKKEIDLLQERNHQSAAIILRHESAVAHLKEELMSAQENVARWQVQVENLKTEKELLKNSEKRLRLELESKEREKNSQAMLMASLQAIQNNLERAEFEANTRHSNQIEGLERELANLRRRLEQSLEEKANQATQWEDIVKKFQLEMDHEKEKQASLQIKADNAAVEIDTLKQELATCESKLAAAEQKLENLSKQSVDDDGSLSLEARIESEAVKDLKNQLLQQNNLIRSLRQQLEAAKKHVNQYKTIANSVEQSLKEQSKTSQELQASCEKKVQDIKLEKETLAKRLELLEKDHEAALAENVRLTSESSSLHGDLRKQIASLQNELEEALSQKESAMSNCEAAQQELKQQAEIASQAQDKYQRELMLHAADVEALSVVKKQLEDLQEHLLQSQEETVMYEKQFTESKTSWTEQERIYKEEIKMLESRCEELTNQNSVLHDQMSKLSSQVISIQQQARRESGQGLNTSFSDEQGKSSEQLLEVIKFLRREKEIAEAKLQVVDTECIRVKQRFAHLEKQLEETNKVLSEERKNTQVHAETVANQVELMRKVSNLNVLTDSNKLLRDERDQLLNIKQELESKVGKLECDIEPLQNRLRELESEKETVMLEKSSLQEELSRWKNRTSSLIEQSNKTDPEEHKRLLQEKENLRKQLIQIKEENFKLKTEINRLTSSNSSLQTELNNLKQDLAKVSQELASVKKQLEDKLKESEESKTTINRLKQIGRKYKEQSEKAMKELDDVKVKAAGQESEKVNLASLEQTIAELRRTLVANSSQISSLEAQLTESQKESQAARKMAEQSQAEVNSLKETVSLKEQEMLRTQEENARFREENKVLARTQEESSRLRDENRDLIQKNQDGDKKLGQSRQVLQQARSKMMIQKSQMEKLENENKELKAAIADLQGTTGSDAGETLRAQYETRLSNLQREVDELRSAASSSEAQLERLQSENIELVTKTQQLTRQLDAAQHKISPPQQTVPARPASSVGPSNTSSIDAPKTANIKPMATGPSTSRQTVAITSHSPAAVKATASIRPMAISPTTPSLPMSGTPPTATVMPTTANQHDSSEDNLPGPSGTQSNIPSSRIQIVEPQVVTDRNQDNTGQSDMSEDGATNQAVVTPSLQEPVPQVASVTAHIASTSSSSEGVQPPHTQHTTGVALGKRNRDDDSYHTEEADSKRSRITTQQEHSIPTITVIDENQQVVTQIQPSSGHTHGQVRSGGISQAAAATVRPVEPSKVSHSQEQTETQKDDMQAEAAPAASDDVIMVLSDEEDQRVDSTEQLGDEDEEDYEDDDDDEDDEEEDDIDEEPECDDVVIIDMEETQQANSQPTSASGPAASPRPPPPLLPIPHDRLPSVGRSQQLTPFLLAGPGNVFEDDDCTVPSTPTLSQPRRADGFAEALNSPAVPQHFVFGSEGGNNPDLAQLESQRALGVDDTRMDLSQYDETGTRSMPTTPLPHQVTAAETSQETGETVSEGVDRPDETAGQEVVSTETGEAEEDDALLEEDGGHTEEDSQSESQAGTSKDEGETAQDKSDNAAKPQIKKIVWDASEPATSTSQPSSSVVATPVSGSVIPSHVSQTPLMPRQPQRRAQGLRSGGPTRGGRGGAAQFWSPGGASQVRGSIPFSPRGGRGHRGGAYRGV</sequence>
<feature type="compositionally biased region" description="Pro residues" evidence="7">
    <location>
        <begin position="2062"/>
        <end position="2071"/>
    </location>
</feature>
<evidence type="ECO:0000313" key="12">
    <source>
        <dbReference type="RefSeq" id="XP_055886172.1"/>
    </source>
</evidence>
<keyword evidence="4 6" id="KW-0175">Coiled coil</keyword>
<dbReference type="GO" id="GO:1901673">
    <property type="term" value="P:regulation of mitotic spindle assembly"/>
    <property type="evidence" value="ECO:0007669"/>
    <property type="project" value="TreeGrafter"/>
</dbReference>
<feature type="coiled-coil region" evidence="6">
    <location>
        <begin position="1206"/>
        <end position="1261"/>
    </location>
</feature>
<evidence type="ECO:0000259" key="10">
    <source>
        <dbReference type="Pfam" id="PF25785"/>
    </source>
</evidence>
<feature type="coiled-coil region" evidence="6">
    <location>
        <begin position="830"/>
        <end position="977"/>
    </location>
</feature>
<feature type="compositionally biased region" description="Basic residues" evidence="7">
    <location>
        <begin position="2353"/>
        <end position="2364"/>
    </location>
</feature>
<dbReference type="RefSeq" id="XP_055886172.1">
    <property type="nucleotide sequence ID" value="XM_056030197.1"/>
</dbReference>
<feature type="region of interest" description="Disordered" evidence="7">
    <location>
        <begin position="1549"/>
        <end position="1592"/>
    </location>
</feature>
<feature type="compositionally biased region" description="Low complexity" evidence="7">
    <location>
        <begin position="1775"/>
        <end position="1786"/>
    </location>
</feature>
<feature type="compositionally biased region" description="Polar residues" evidence="7">
    <location>
        <begin position="2166"/>
        <end position="2176"/>
    </location>
</feature>
<feature type="compositionally biased region" description="Polar residues" evidence="7">
    <location>
        <begin position="2185"/>
        <end position="2195"/>
    </location>
</feature>
<feature type="coiled-coil region" evidence="6">
    <location>
        <begin position="245"/>
        <end position="367"/>
    </location>
</feature>
<feature type="compositionally biased region" description="Gly residues" evidence="7">
    <location>
        <begin position="2318"/>
        <end position="2329"/>
    </location>
</feature>
<feature type="region of interest" description="Disordered" evidence="7">
    <location>
        <begin position="1858"/>
        <end position="1917"/>
    </location>
</feature>
<dbReference type="InterPro" id="IPR012929">
    <property type="entry name" value="Nucleoprot-TPR/MLP1-2_dom"/>
</dbReference>
<dbReference type="Pfam" id="PF25481">
    <property type="entry name" value="Nucleoprot-TPR"/>
    <property type="match status" value="1"/>
</dbReference>
<feature type="region of interest" description="Disordered" evidence="7">
    <location>
        <begin position="2152"/>
        <end position="2364"/>
    </location>
</feature>
<feature type="compositionally biased region" description="Basic and acidic residues" evidence="7">
    <location>
        <begin position="1549"/>
        <end position="1590"/>
    </location>
</feature>
<evidence type="ECO:0000259" key="9">
    <source>
        <dbReference type="Pfam" id="PF25481"/>
    </source>
</evidence>
<dbReference type="Proteomes" id="UP001165740">
    <property type="component" value="Chromosome 5"/>
</dbReference>
<feature type="coiled-coil region" evidence="6">
    <location>
        <begin position="1003"/>
        <end position="1178"/>
    </location>
</feature>
<dbReference type="Pfam" id="PF25785">
    <property type="entry name" value="TPR"/>
    <property type="match status" value="1"/>
</dbReference>
<reference evidence="12" key="1">
    <citation type="submission" date="2025-08" db="UniProtKB">
        <authorList>
            <consortium name="RefSeq"/>
        </authorList>
    </citation>
    <scope>IDENTIFICATION</scope>
</reference>
<feature type="compositionally biased region" description="Polar residues" evidence="7">
    <location>
        <begin position="1906"/>
        <end position="1917"/>
    </location>
</feature>
<evidence type="ECO:0000256" key="3">
    <source>
        <dbReference type="ARBA" id="ARBA00019789"/>
    </source>
</evidence>
<dbReference type="Pfam" id="PF07926">
    <property type="entry name" value="TPR_MLP1_2"/>
    <property type="match status" value="1"/>
</dbReference>
<feature type="coiled-coil region" evidence="6">
    <location>
        <begin position="30"/>
        <end position="208"/>
    </location>
</feature>
<dbReference type="GO" id="GO:0034399">
    <property type="term" value="C:nuclear periphery"/>
    <property type="evidence" value="ECO:0007669"/>
    <property type="project" value="UniProtKB-ARBA"/>
</dbReference>
<evidence type="ECO:0000256" key="4">
    <source>
        <dbReference type="ARBA" id="ARBA00023054"/>
    </source>
</evidence>
<feature type="region of interest" description="Disordered" evidence="7">
    <location>
        <begin position="1696"/>
        <end position="1742"/>
    </location>
</feature>
<dbReference type="InterPro" id="IPR057974">
    <property type="entry name" value="NUA/TPR/MLP1-2-like_dom"/>
</dbReference>
<protein>
    <recommendedName>
        <fullName evidence="3">Nucleoprotein TPR</fullName>
    </recommendedName>
</protein>
<dbReference type="GO" id="GO:0005643">
    <property type="term" value="C:nuclear pore"/>
    <property type="evidence" value="ECO:0007669"/>
    <property type="project" value="TreeGrafter"/>
</dbReference>
<keyword evidence="5" id="KW-0539">Nucleus</keyword>
<feature type="compositionally biased region" description="Acidic residues" evidence="7">
    <location>
        <begin position="2217"/>
        <end position="2228"/>
    </location>
</feature>
<comment type="subcellular location">
    <subcellularLocation>
        <location evidence="1">Nucleus</location>
    </subcellularLocation>
</comment>
<dbReference type="PANTHER" id="PTHR18898">
    <property type="entry name" value="NUCLEOPROTEIN TPR-RELATED"/>
    <property type="match status" value="1"/>
</dbReference>
<dbReference type="Gene3D" id="1.10.287.1490">
    <property type="match status" value="1"/>
</dbReference>
<evidence type="ECO:0000256" key="2">
    <source>
        <dbReference type="ARBA" id="ARBA00005274"/>
    </source>
</evidence>
<dbReference type="GeneID" id="106066864"/>
<evidence type="ECO:0000256" key="6">
    <source>
        <dbReference type="SAM" id="Coils"/>
    </source>
</evidence>
<gene>
    <name evidence="12" type="primary">LOC106066864</name>
</gene>